<name>A0A166U1F5_9CLOT</name>
<dbReference type="InterPro" id="IPR018060">
    <property type="entry name" value="HTH_AraC"/>
</dbReference>
<keyword evidence="3" id="KW-0804">Transcription</keyword>
<reference evidence="5 7" key="1">
    <citation type="journal article" date="2015" name="Biotechnol. Bioeng.">
        <title>Genome sequence and phenotypic characterization of Caulobacter segnis.</title>
        <authorList>
            <person name="Patel S."/>
            <person name="Fletcher B."/>
            <person name="Scott D.C."/>
            <person name="Ely B."/>
        </authorList>
    </citation>
    <scope>NUCLEOTIDE SEQUENCE [LARGE SCALE GENOMIC DNA]</scope>
    <source>
        <strain evidence="5 7">PS02</strain>
    </source>
</reference>
<keyword evidence="2" id="KW-0238">DNA-binding</keyword>
<sequence>MFYYSFSLLDPVLYYKGGEFSADIPWQHNPMYHRGDYEIIVCMKGTFYIQVKSTRYVIRQHDVLLVPPFFKMFGYRISTSPVDFYWLHFFIKKKPTLIDKTGLASKVFGMSSDYSRNSNLDDPVIIPSQFHLQDMGKFIILVYQILDVSSRNRYGQQESDYLMTAFLIELSNHFLNQCLEQKGYINKIARLKEWIRANMSSDLNVKQIADATQLNADYLTRLFKRYTGMTTLQYLTRLKIEVAQLLLLRTNLTVKQISIYAYFTDEKLFMRRFKAQTGLTPTEYRNAYTHTHLNNPHIDPKIPVPKRIEDKIDNIIDNVNERFTDTSK</sequence>
<dbReference type="InterPro" id="IPR009057">
    <property type="entry name" value="Homeodomain-like_sf"/>
</dbReference>
<accession>A0A166U1F5</accession>
<organism evidence="5 7">
    <name type="scientific">Clostridium coskatii</name>
    <dbReference type="NCBI Taxonomy" id="1705578"/>
    <lineage>
        <taxon>Bacteria</taxon>
        <taxon>Bacillati</taxon>
        <taxon>Bacillota</taxon>
        <taxon>Clostridia</taxon>
        <taxon>Eubacteriales</taxon>
        <taxon>Clostridiaceae</taxon>
        <taxon>Clostridium</taxon>
    </lineage>
</organism>
<evidence type="ECO:0000256" key="1">
    <source>
        <dbReference type="ARBA" id="ARBA00023015"/>
    </source>
</evidence>
<dbReference type="InterPro" id="IPR003313">
    <property type="entry name" value="AraC-bd"/>
</dbReference>
<keyword evidence="1" id="KW-0805">Transcription regulation</keyword>
<evidence type="ECO:0000256" key="3">
    <source>
        <dbReference type="ARBA" id="ARBA00023163"/>
    </source>
</evidence>
<evidence type="ECO:0000259" key="4">
    <source>
        <dbReference type="PROSITE" id="PS01124"/>
    </source>
</evidence>
<dbReference type="Gene3D" id="1.10.10.60">
    <property type="entry name" value="Homeodomain-like"/>
    <property type="match status" value="2"/>
</dbReference>
<reference evidence="6 8" key="2">
    <citation type="journal article" date="2016" name="Front. Microbiol.">
        <title>Industrial Acetogenic Biocatalysts: A Comparative Metabolic and Genomic Analysis.</title>
        <authorList>
            <person name="Bengelsdorf F."/>
            <person name="Poehlein A."/>
            <person name="Sonja S."/>
            <person name="Erz C."/>
            <person name="Hummel T."/>
            <person name="Hoffmeister S."/>
            <person name="Daniel R."/>
            <person name="Durre P."/>
        </authorList>
    </citation>
    <scope>NUCLEOTIDE SEQUENCE [LARGE SCALE GENOMIC DNA]</scope>
    <source>
        <strain evidence="6 8">PTA-10522</strain>
    </source>
</reference>
<dbReference type="Proteomes" id="UP000077384">
    <property type="component" value="Unassembled WGS sequence"/>
</dbReference>
<dbReference type="GO" id="GO:0003700">
    <property type="term" value="F:DNA-binding transcription factor activity"/>
    <property type="evidence" value="ECO:0007669"/>
    <property type="project" value="InterPro"/>
</dbReference>
<dbReference type="PANTHER" id="PTHR43280">
    <property type="entry name" value="ARAC-FAMILY TRANSCRIPTIONAL REGULATOR"/>
    <property type="match status" value="1"/>
</dbReference>
<dbReference type="Pfam" id="PF02311">
    <property type="entry name" value="AraC_binding"/>
    <property type="match status" value="1"/>
</dbReference>
<dbReference type="PATRIC" id="fig|1705578.3.peg.2647"/>
<evidence type="ECO:0000313" key="6">
    <source>
        <dbReference type="EMBL" id="OBR93187.1"/>
    </source>
</evidence>
<evidence type="ECO:0000313" key="7">
    <source>
        <dbReference type="Proteomes" id="UP000077384"/>
    </source>
</evidence>
<dbReference type="PANTHER" id="PTHR43280:SF2">
    <property type="entry name" value="HTH-TYPE TRANSCRIPTIONAL REGULATOR EXSA"/>
    <property type="match status" value="1"/>
</dbReference>
<proteinExistence type="predicted"/>
<dbReference type="AlphaFoldDB" id="A0A166U1F5"/>
<gene>
    <name evidence="5" type="primary">btr_4</name>
    <name evidence="6" type="synonym">btr_2</name>
    <name evidence="6" type="ORF">CLCOS_26590</name>
    <name evidence="5" type="ORF">WX73_02989</name>
</gene>
<protein>
    <submittedName>
        <fullName evidence="5">HTH-type transcriptional activator Btr</fullName>
    </submittedName>
</protein>
<dbReference type="GO" id="GO:0043565">
    <property type="term" value="F:sequence-specific DNA binding"/>
    <property type="evidence" value="ECO:0007669"/>
    <property type="project" value="InterPro"/>
</dbReference>
<dbReference type="Pfam" id="PF12833">
    <property type="entry name" value="HTH_18"/>
    <property type="match status" value="1"/>
</dbReference>
<dbReference type="SMART" id="SM00342">
    <property type="entry name" value="HTH_ARAC"/>
    <property type="match status" value="1"/>
</dbReference>
<dbReference type="EMBL" id="LITQ01000003">
    <property type="protein sequence ID" value="OAA94443.1"/>
    <property type="molecule type" value="Genomic_DNA"/>
</dbReference>
<evidence type="ECO:0000313" key="8">
    <source>
        <dbReference type="Proteomes" id="UP000093694"/>
    </source>
</evidence>
<evidence type="ECO:0000313" key="5">
    <source>
        <dbReference type="EMBL" id="OAA94443.1"/>
    </source>
</evidence>
<dbReference type="SUPFAM" id="SSF51215">
    <property type="entry name" value="Regulatory protein AraC"/>
    <property type="match status" value="1"/>
</dbReference>
<dbReference type="EMBL" id="LROR01000054">
    <property type="protein sequence ID" value="OBR93187.1"/>
    <property type="molecule type" value="Genomic_DNA"/>
</dbReference>
<feature type="domain" description="HTH araC/xylS-type" evidence="4">
    <location>
        <begin position="189"/>
        <end position="287"/>
    </location>
</feature>
<dbReference type="Proteomes" id="UP000093694">
    <property type="component" value="Unassembled WGS sequence"/>
</dbReference>
<dbReference type="RefSeq" id="WP_063600221.1">
    <property type="nucleotide sequence ID" value="NZ_LITQ01000003.1"/>
</dbReference>
<evidence type="ECO:0000256" key="2">
    <source>
        <dbReference type="ARBA" id="ARBA00023125"/>
    </source>
</evidence>
<dbReference type="PROSITE" id="PS01124">
    <property type="entry name" value="HTH_ARAC_FAMILY_2"/>
    <property type="match status" value="1"/>
</dbReference>
<comment type="caution">
    <text evidence="5">The sequence shown here is derived from an EMBL/GenBank/DDBJ whole genome shotgun (WGS) entry which is preliminary data.</text>
</comment>
<dbReference type="InterPro" id="IPR037923">
    <property type="entry name" value="HTH-like"/>
</dbReference>
<dbReference type="CDD" id="cd02208">
    <property type="entry name" value="cupin_RmlC-like"/>
    <property type="match status" value="1"/>
</dbReference>
<keyword evidence="8" id="KW-1185">Reference proteome</keyword>
<dbReference type="SUPFAM" id="SSF46689">
    <property type="entry name" value="Homeodomain-like"/>
    <property type="match status" value="2"/>
</dbReference>